<comment type="subcellular location">
    <subcellularLocation>
        <location evidence="1">Host membrane</location>
    </subcellularLocation>
</comment>
<keyword evidence="4 6" id="KW-1133">Transmembrane helix</keyword>
<dbReference type="RefSeq" id="WP_119691484.1">
    <property type="nucleotide sequence ID" value="NZ_QXDA01000001.1"/>
</dbReference>
<evidence type="ECO:0000256" key="1">
    <source>
        <dbReference type="ARBA" id="ARBA00004551"/>
    </source>
</evidence>
<protein>
    <recommendedName>
        <fullName evidence="9">Head virion protein G6P</fullName>
    </recommendedName>
</protein>
<evidence type="ECO:0000256" key="2">
    <source>
        <dbReference type="ARBA" id="ARBA00022692"/>
    </source>
</evidence>
<evidence type="ECO:0000313" key="8">
    <source>
        <dbReference type="Proteomes" id="UP000265836"/>
    </source>
</evidence>
<evidence type="ECO:0000256" key="6">
    <source>
        <dbReference type="SAM" id="Phobius"/>
    </source>
</evidence>
<keyword evidence="2 6" id="KW-0812">Transmembrane</keyword>
<keyword evidence="5 6" id="KW-0472">Membrane</keyword>
<dbReference type="InterPro" id="IPR035210">
    <property type="entry name" value="DUF5455"/>
</dbReference>
<dbReference type="Pfam" id="PF17537">
    <property type="entry name" value="DUF5455"/>
    <property type="match status" value="1"/>
</dbReference>
<evidence type="ECO:0000256" key="3">
    <source>
        <dbReference type="ARBA" id="ARBA00022870"/>
    </source>
</evidence>
<feature type="transmembrane region" description="Helical" evidence="6">
    <location>
        <begin position="92"/>
        <end position="113"/>
    </location>
</feature>
<comment type="caution">
    <text evidence="7">The sequence shown here is derived from an EMBL/GenBank/DDBJ whole genome shotgun (WGS) entry which is preliminary data.</text>
</comment>
<dbReference type="Proteomes" id="UP000265836">
    <property type="component" value="Unassembled WGS sequence"/>
</dbReference>
<feature type="transmembrane region" description="Helical" evidence="6">
    <location>
        <begin position="47"/>
        <end position="72"/>
    </location>
</feature>
<evidence type="ECO:0000256" key="5">
    <source>
        <dbReference type="ARBA" id="ARBA00023136"/>
    </source>
</evidence>
<proteinExistence type="predicted"/>
<name>A0A397NLR2_ECTOL</name>
<dbReference type="GO" id="GO:0033644">
    <property type="term" value="C:host cell membrane"/>
    <property type="evidence" value="ECO:0007669"/>
    <property type="project" value="UniProtKB-SubCell"/>
</dbReference>
<evidence type="ECO:0008006" key="9">
    <source>
        <dbReference type="Google" id="ProtNLM"/>
    </source>
</evidence>
<feature type="transmembrane region" description="Helical" evidence="6">
    <location>
        <begin position="12"/>
        <end position="35"/>
    </location>
</feature>
<dbReference type="EMBL" id="QXDA01000001">
    <property type="protein sequence ID" value="RIA36187.1"/>
    <property type="molecule type" value="Genomic_DNA"/>
</dbReference>
<sequence>MPFLLGFLGRFFLRLFAGSGKFLLGFLTPLIAPLMTFLGSFFKKLGILALVVAAIAVAINVLSAAIGSLFSGLTGGLPDDLLTIGRMLIPGNIPYCLSLLVVARVKSLVFYWVSRLSEKLIHT</sequence>
<dbReference type="AlphaFoldDB" id="A0A397NLR2"/>
<gene>
    <name evidence="7" type="ORF">DFO61_0649</name>
</gene>
<evidence type="ECO:0000313" key="7">
    <source>
        <dbReference type="EMBL" id="RIA36187.1"/>
    </source>
</evidence>
<organism evidence="7 8">
    <name type="scientific">Ectopseudomonas oleovorans</name>
    <name type="common">Pseudomonas oleovorans</name>
    <dbReference type="NCBI Taxonomy" id="301"/>
    <lineage>
        <taxon>Bacteria</taxon>
        <taxon>Pseudomonadati</taxon>
        <taxon>Pseudomonadota</taxon>
        <taxon>Gammaproteobacteria</taxon>
        <taxon>Pseudomonadales</taxon>
        <taxon>Pseudomonadaceae</taxon>
        <taxon>Ectopseudomonas</taxon>
    </lineage>
</organism>
<reference evidence="7 8" key="1">
    <citation type="submission" date="2018-08" db="EMBL/GenBank/DDBJ databases">
        <title>Genome sequencing of rice bacterial endophytes.</title>
        <authorList>
            <person name="Venturi V."/>
        </authorList>
    </citation>
    <scope>NUCLEOTIDE SEQUENCE [LARGE SCALE GENOMIC DNA]</scope>
    <source>
        <strain evidence="7 8">E1205</strain>
    </source>
</reference>
<evidence type="ECO:0000256" key="4">
    <source>
        <dbReference type="ARBA" id="ARBA00022989"/>
    </source>
</evidence>
<accession>A0A397NLR2</accession>
<keyword evidence="3" id="KW-1043">Host membrane</keyword>